<evidence type="ECO:0000313" key="2">
    <source>
        <dbReference type="Proteomes" id="UP000249218"/>
    </source>
</evidence>
<organism evidence="1 2">
    <name type="scientific">Helicoverpa armigera</name>
    <name type="common">Cotton bollworm</name>
    <name type="synonym">Heliothis armigera</name>
    <dbReference type="NCBI Taxonomy" id="29058"/>
    <lineage>
        <taxon>Eukaryota</taxon>
        <taxon>Metazoa</taxon>
        <taxon>Ecdysozoa</taxon>
        <taxon>Arthropoda</taxon>
        <taxon>Hexapoda</taxon>
        <taxon>Insecta</taxon>
        <taxon>Pterygota</taxon>
        <taxon>Neoptera</taxon>
        <taxon>Endopterygota</taxon>
        <taxon>Lepidoptera</taxon>
        <taxon>Glossata</taxon>
        <taxon>Ditrysia</taxon>
        <taxon>Noctuoidea</taxon>
        <taxon>Noctuidae</taxon>
        <taxon>Heliothinae</taxon>
        <taxon>Helicoverpa</taxon>
    </lineage>
</organism>
<name>A0A2W1BP51_HELAM</name>
<sequence>MDLAIKCARHSTIVGLKELWLLQCARQSVIHVTTVCHFNSALKKRQCTHTHTLTGRMRSLGIQQPGETQVTTTLVSESLQSSSKTCYLAENRGADDVMLTALLTIVYAHQHFIKTLFFHFRYLTFNYIEEDVNSVKSVSRDANHKVYILRAHRHTRLRVIS</sequence>
<protein>
    <submittedName>
        <fullName evidence="1">Uncharacterized protein</fullName>
    </submittedName>
</protein>
<dbReference type="EMBL" id="KZ149997">
    <property type="protein sequence ID" value="PZC75404.1"/>
    <property type="molecule type" value="Genomic_DNA"/>
</dbReference>
<dbReference type="AlphaFoldDB" id="A0A2W1BP51"/>
<gene>
    <name evidence="1" type="primary">HaOG206134</name>
    <name evidence="1" type="ORF">B5X24_HaOG206134</name>
</gene>
<proteinExistence type="predicted"/>
<keyword evidence="2" id="KW-1185">Reference proteome</keyword>
<evidence type="ECO:0000313" key="1">
    <source>
        <dbReference type="EMBL" id="PZC75404.1"/>
    </source>
</evidence>
<accession>A0A2W1BP51</accession>
<dbReference type="Proteomes" id="UP000249218">
    <property type="component" value="Unassembled WGS sequence"/>
</dbReference>
<reference evidence="1 2" key="1">
    <citation type="journal article" date="2017" name="BMC Biol.">
        <title>Genomic innovations, transcriptional plasticity and gene loss underlying the evolution and divergence of two highly polyphagous and invasive Helicoverpa pest species.</title>
        <authorList>
            <person name="Pearce S.L."/>
            <person name="Clarke D.F."/>
            <person name="East P.D."/>
            <person name="Elfekih S."/>
            <person name="Gordon K.H."/>
            <person name="Jermiin L.S."/>
            <person name="McGaughran A."/>
            <person name="Oakeshott J.G."/>
            <person name="Papanikolaou A."/>
            <person name="Perera O.P."/>
            <person name="Rane R.V."/>
            <person name="Richards S."/>
            <person name="Tay W.T."/>
            <person name="Walsh T.K."/>
            <person name="Anderson A."/>
            <person name="Anderson C.J."/>
            <person name="Asgari S."/>
            <person name="Board P.G."/>
            <person name="Bretschneider A."/>
            <person name="Campbell P.M."/>
            <person name="Chertemps T."/>
            <person name="Christeller J.T."/>
            <person name="Coppin C.W."/>
            <person name="Downes S.J."/>
            <person name="Duan G."/>
            <person name="Farnsworth C.A."/>
            <person name="Good R.T."/>
            <person name="Han L.B."/>
            <person name="Han Y.C."/>
            <person name="Hatje K."/>
            <person name="Horne I."/>
            <person name="Huang Y.P."/>
            <person name="Hughes D.S."/>
            <person name="Jacquin-Joly E."/>
            <person name="James W."/>
            <person name="Jhangiani S."/>
            <person name="Kollmar M."/>
            <person name="Kuwar S.S."/>
            <person name="Li S."/>
            <person name="Liu N.Y."/>
            <person name="Maibeche M.T."/>
            <person name="Miller J.R."/>
            <person name="Montagne N."/>
            <person name="Perry T."/>
            <person name="Qu J."/>
            <person name="Song S.V."/>
            <person name="Sutton G.G."/>
            <person name="Vogel H."/>
            <person name="Walenz B.P."/>
            <person name="Xu W."/>
            <person name="Zhang H.J."/>
            <person name="Zou Z."/>
            <person name="Batterham P."/>
            <person name="Edwards O.R."/>
            <person name="Feyereisen R."/>
            <person name="Gibbs R.A."/>
            <person name="Heckel D.G."/>
            <person name="McGrath A."/>
            <person name="Robin C."/>
            <person name="Scherer S.E."/>
            <person name="Worley K.C."/>
            <person name="Wu Y.D."/>
        </authorList>
    </citation>
    <scope>NUCLEOTIDE SEQUENCE [LARGE SCALE GENOMIC DNA]</scope>
    <source>
        <strain evidence="1">Harm_GR_Male_#8</strain>
        <tissue evidence="1">Whole organism</tissue>
    </source>
</reference>